<name>A0A371E4X1_MUCPR</name>
<keyword evidence="2" id="KW-1185">Reference proteome</keyword>
<dbReference type="AlphaFoldDB" id="A0A371E4X1"/>
<organism evidence="1 2">
    <name type="scientific">Mucuna pruriens</name>
    <name type="common">Velvet bean</name>
    <name type="synonym">Dolichos pruriens</name>
    <dbReference type="NCBI Taxonomy" id="157652"/>
    <lineage>
        <taxon>Eukaryota</taxon>
        <taxon>Viridiplantae</taxon>
        <taxon>Streptophyta</taxon>
        <taxon>Embryophyta</taxon>
        <taxon>Tracheophyta</taxon>
        <taxon>Spermatophyta</taxon>
        <taxon>Magnoliopsida</taxon>
        <taxon>eudicotyledons</taxon>
        <taxon>Gunneridae</taxon>
        <taxon>Pentapetalae</taxon>
        <taxon>rosids</taxon>
        <taxon>fabids</taxon>
        <taxon>Fabales</taxon>
        <taxon>Fabaceae</taxon>
        <taxon>Papilionoideae</taxon>
        <taxon>50 kb inversion clade</taxon>
        <taxon>NPAAA clade</taxon>
        <taxon>indigoferoid/millettioid clade</taxon>
        <taxon>Phaseoleae</taxon>
        <taxon>Mucuna</taxon>
    </lineage>
</organism>
<dbReference type="OrthoDB" id="1430837at2759"/>
<dbReference type="Proteomes" id="UP000257109">
    <property type="component" value="Unassembled WGS sequence"/>
</dbReference>
<dbReference type="PANTHER" id="PTHR35046:SF18">
    <property type="entry name" value="RNA-DIRECTED DNA POLYMERASE"/>
    <property type="match status" value="1"/>
</dbReference>
<evidence type="ECO:0008006" key="3">
    <source>
        <dbReference type="Google" id="ProtNLM"/>
    </source>
</evidence>
<dbReference type="Gene3D" id="3.30.420.10">
    <property type="entry name" value="Ribonuclease H-like superfamily/Ribonuclease H"/>
    <property type="match status" value="1"/>
</dbReference>
<sequence>MEFVVSLLRTIGGVCSIWVIVDKLTKCAHFLSINIKLHGVLLSIVSDKNPRFTSYFWQSLYKALRTRLKLSLAYHLLMNEQSKRWDEVLLLVKFT</sequence>
<gene>
    <name evidence="1" type="ORF">CR513_60724</name>
</gene>
<dbReference type="SUPFAM" id="SSF53098">
    <property type="entry name" value="Ribonuclease H-like"/>
    <property type="match status" value="1"/>
</dbReference>
<reference evidence="1" key="1">
    <citation type="submission" date="2018-05" db="EMBL/GenBank/DDBJ databases">
        <title>Draft genome of Mucuna pruriens seed.</title>
        <authorList>
            <person name="Nnadi N.E."/>
            <person name="Vos R."/>
            <person name="Hasami M.H."/>
            <person name="Devisetty U.K."/>
            <person name="Aguiy J.C."/>
        </authorList>
    </citation>
    <scope>NUCLEOTIDE SEQUENCE [LARGE SCALE GENOMIC DNA]</scope>
    <source>
        <strain evidence="1">JCA_2017</strain>
    </source>
</reference>
<accession>A0A371E4X1</accession>
<dbReference type="GO" id="GO:0003676">
    <property type="term" value="F:nucleic acid binding"/>
    <property type="evidence" value="ECO:0007669"/>
    <property type="project" value="InterPro"/>
</dbReference>
<feature type="non-terminal residue" evidence="1">
    <location>
        <position position="1"/>
    </location>
</feature>
<protein>
    <recommendedName>
        <fullName evidence="3">Integrase catalytic domain-containing protein</fullName>
    </recommendedName>
</protein>
<dbReference type="PANTHER" id="PTHR35046">
    <property type="entry name" value="ZINC KNUCKLE (CCHC-TYPE) FAMILY PROTEIN"/>
    <property type="match status" value="1"/>
</dbReference>
<comment type="caution">
    <text evidence="1">The sequence shown here is derived from an EMBL/GenBank/DDBJ whole genome shotgun (WGS) entry which is preliminary data.</text>
</comment>
<dbReference type="InterPro" id="IPR036397">
    <property type="entry name" value="RNaseH_sf"/>
</dbReference>
<evidence type="ECO:0000313" key="2">
    <source>
        <dbReference type="Proteomes" id="UP000257109"/>
    </source>
</evidence>
<evidence type="ECO:0000313" key="1">
    <source>
        <dbReference type="EMBL" id="RDX61080.1"/>
    </source>
</evidence>
<dbReference type="STRING" id="157652.A0A371E4X1"/>
<dbReference type="EMBL" id="QJKJ01016362">
    <property type="protein sequence ID" value="RDX61080.1"/>
    <property type="molecule type" value="Genomic_DNA"/>
</dbReference>
<proteinExistence type="predicted"/>
<dbReference type="InterPro" id="IPR012337">
    <property type="entry name" value="RNaseH-like_sf"/>
</dbReference>